<protein>
    <submittedName>
        <fullName evidence="2">P-type conjugative transfer protein TrbJ</fullName>
    </submittedName>
</protein>
<dbReference type="EMBL" id="FQUM01000001">
    <property type="protein sequence ID" value="SHE49407.1"/>
    <property type="molecule type" value="Genomic_DNA"/>
</dbReference>
<evidence type="ECO:0000256" key="1">
    <source>
        <dbReference type="SAM" id="SignalP"/>
    </source>
</evidence>
<dbReference type="Pfam" id="PF13605">
    <property type="entry name" value="DUF4141"/>
    <property type="match status" value="1"/>
</dbReference>
<proteinExistence type="predicted"/>
<dbReference type="AlphaFoldDB" id="A0A1M4TYI3"/>
<keyword evidence="1" id="KW-0732">Signal</keyword>
<dbReference type="Proteomes" id="UP000184164">
    <property type="component" value="Unassembled WGS sequence"/>
</dbReference>
<sequence length="206" mass="23377">MKQIVLIVFVALIGLSFQAKAQWAVIDPSNLVQNIQQVVKSSSTLTNMVKNVQETVKIYEQGKEYYDALKSVNNLIKDTRKVKRTIEMVSEISDMYVTGFNKMVADPNFTVDELAAISAGYARLMEEGGALITELKNIVTSSNGLSMSDKERMDVIDRIYNRMLDYRNLTRYFTQKSISVSFIRAKAKADTDRVLALYGSPSERYW</sequence>
<dbReference type="SUPFAM" id="SSF58104">
    <property type="entry name" value="Methyl-accepting chemotaxis protein (MCP) signaling domain"/>
    <property type="match status" value="1"/>
</dbReference>
<organism evidence="2 3">
    <name type="scientific">Mariniphaga anaerophila</name>
    <dbReference type="NCBI Taxonomy" id="1484053"/>
    <lineage>
        <taxon>Bacteria</taxon>
        <taxon>Pseudomonadati</taxon>
        <taxon>Bacteroidota</taxon>
        <taxon>Bacteroidia</taxon>
        <taxon>Marinilabiliales</taxon>
        <taxon>Prolixibacteraceae</taxon>
        <taxon>Mariniphaga</taxon>
    </lineage>
</organism>
<keyword evidence="3" id="KW-1185">Reference proteome</keyword>
<reference evidence="2 3" key="1">
    <citation type="submission" date="2016-11" db="EMBL/GenBank/DDBJ databases">
        <authorList>
            <person name="Jaros S."/>
            <person name="Januszkiewicz K."/>
            <person name="Wedrychowicz H."/>
        </authorList>
    </citation>
    <scope>NUCLEOTIDE SEQUENCE [LARGE SCALE GENOMIC DNA]</scope>
    <source>
        <strain evidence="2 3">DSM 26910</strain>
    </source>
</reference>
<dbReference type="STRING" id="1484053.SAMN05444274_101510"/>
<dbReference type="OrthoDB" id="652689at2"/>
<dbReference type="RefSeq" id="WP_072998901.1">
    <property type="nucleotide sequence ID" value="NZ_FQUM01000001.1"/>
</dbReference>
<feature type="signal peptide" evidence="1">
    <location>
        <begin position="1"/>
        <end position="21"/>
    </location>
</feature>
<name>A0A1M4TYI3_9BACT</name>
<dbReference type="InterPro" id="IPR025415">
    <property type="entry name" value="DUF4141"/>
</dbReference>
<evidence type="ECO:0000313" key="3">
    <source>
        <dbReference type="Proteomes" id="UP000184164"/>
    </source>
</evidence>
<evidence type="ECO:0000313" key="2">
    <source>
        <dbReference type="EMBL" id="SHE49407.1"/>
    </source>
</evidence>
<feature type="chain" id="PRO_5012996725" evidence="1">
    <location>
        <begin position="22"/>
        <end position="206"/>
    </location>
</feature>
<gene>
    <name evidence="2" type="ORF">SAMN05444274_101510</name>
</gene>
<accession>A0A1M4TYI3</accession>